<sequence>MLPAIYFLQDLSESSKEEMLSDEEFVPESGSDLNSDIELDLEIPISNITESSLDSSSLNGTPGDSFIQNLSSSNDSSPNSVTEAMDVSIVNKMEKRNASIPKDTSSDSVSFSHDITTVSKGGQNFCFVCGKAQNKIARHFKVHENEDAEIAQALSFPAHSKKRKELLQALRNKGNFMHNNNVLKKGTGVLKVKRCSVKQDSNKYEYCIYCHGMFVREELWRHMKRCSAKRECHENYQCTKRVLGLAAVAKAAFSGTVSDAVLKLVRNMRDDEIVSVVQHDPCLLQFAQSLYNKHGRDLSRHGYIRQKICNLGRFLISIRKNSSITTLEDAIKPVNFMATVQAAKELAGFSKDEKTFDAPSLALKIGQHLLQVSSIIRGNAIIAGNKELSDCMEQFQTLYRAKWTECVSCTARMSAKEKKCKKKVSLPLTEDMQKLTKHLENALDSAYKNLEKSSTIQNYSDLARVTLTRVILFNRRQSGEVSKMQLKNFLDRDPSLVLPEFGLSNYEKRLCSYLSRVEFKGKKDRKVAILLTPDLVKALQLLVEKRKDCEVFDENGFLFALPKSLSFFRGHDCIRKFAQESGARHPEYLRSTQLRKQVATTSQILNLKNNEMDRLADFLGHDISVHQKFYRLPAATLQITKMSKLLLALERDNPVSKTDEYGGGPYLGHINLAVLVEFMVAVDTCIRTSFVKRPWTKLEEQAVFRHFKTHILKGRLATLKECHSCKRAERRILHSRTPQNIRDFVRNRGTSLKRQNALKHL</sequence>
<name>A0ABQ8L1I2_LABRO</name>
<feature type="region of interest" description="Disordered" evidence="1">
    <location>
        <begin position="51"/>
        <end position="81"/>
    </location>
</feature>
<accession>A0ABQ8L1I2</accession>
<keyword evidence="3" id="KW-1185">Reference proteome</keyword>
<feature type="compositionally biased region" description="Low complexity" evidence="1">
    <location>
        <begin position="65"/>
        <end position="80"/>
    </location>
</feature>
<dbReference type="Proteomes" id="UP000830375">
    <property type="component" value="Unassembled WGS sequence"/>
</dbReference>
<reference evidence="2 3" key="1">
    <citation type="submission" date="2022-01" db="EMBL/GenBank/DDBJ databases">
        <title>A high-quality chromosome-level genome assembly of rohu carp, Labeo rohita.</title>
        <authorList>
            <person name="Arick M.A. II"/>
            <person name="Hsu C.-Y."/>
            <person name="Magbanua Z."/>
            <person name="Pechanova O."/>
            <person name="Grover C."/>
            <person name="Miller E."/>
            <person name="Thrash A."/>
            <person name="Ezzel L."/>
            <person name="Alam S."/>
            <person name="Benzie J."/>
            <person name="Hamilton M."/>
            <person name="Karsi A."/>
            <person name="Lawrence M.L."/>
            <person name="Peterson D.G."/>
        </authorList>
    </citation>
    <scope>NUCLEOTIDE SEQUENCE [LARGE SCALE GENOMIC DNA]</scope>
    <source>
        <strain evidence="3">BAU-BD-2019</strain>
        <tissue evidence="2">Blood</tissue>
    </source>
</reference>
<dbReference type="PANTHER" id="PTHR33480:SF5">
    <property type="entry name" value="SI:DKEY-51D8.9"/>
    <property type="match status" value="1"/>
</dbReference>
<proteinExistence type="predicted"/>
<evidence type="ECO:0000256" key="1">
    <source>
        <dbReference type="SAM" id="MobiDB-lite"/>
    </source>
</evidence>
<gene>
    <name evidence="2" type="ORF">H4Q32_030546</name>
</gene>
<organism evidence="2 3">
    <name type="scientific">Labeo rohita</name>
    <name type="common">Indian major carp</name>
    <name type="synonym">Cyprinus rohita</name>
    <dbReference type="NCBI Taxonomy" id="84645"/>
    <lineage>
        <taxon>Eukaryota</taxon>
        <taxon>Metazoa</taxon>
        <taxon>Chordata</taxon>
        <taxon>Craniata</taxon>
        <taxon>Vertebrata</taxon>
        <taxon>Euteleostomi</taxon>
        <taxon>Actinopterygii</taxon>
        <taxon>Neopterygii</taxon>
        <taxon>Teleostei</taxon>
        <taxon>Ostariophysi</taxon>
        <taxon>Cypriniformes</taxon>
        <taxon>Cyprinidae</taxon>
        <taxon>Labeoninae</taxon>
        <taxon>Labeonini</taxon>
        <taxon>Labeo</taxon>
    </lineage>
</organism>
<evidence type="ECO:0000313" key="2">
    <source>
        <dbReference type="EMBL" id="KAI2644605.1"/>
    </source>
</evidence>
<evidence type="ECO:0000313" key="3">
    <source>
        <dbReference type="Proteomes" id="UP000830375"/>
    </source>
</evidence>
<protein>
    <submittedName>
        <fullName evidence="2">Catalase-2</fullName>
    </submittedName>
</protein>
<dbReference type="EMBL" id="JACTAM010002485">
    <property type="protein sequence ID" value="KAI2644605.1"/>
    <property type="molecule type" value="Genomic_DNA"/>
</dbReference>
<feature type="compositionally biased region" description="Polar residues" evidence="1">
    <location>
        <begin position="51"/>
        <end position="62"/>
    </location>
</feature>
<comment type="caution">
    <text evidence="2">The sequence shown here is derived from an EMBL/GenBank/DDBJ whole genome shotgun (WGS) entry which is preliminary data.</text>
</comment>
<dbReference type="PANTHER" id="PTHR33480">
    <property type="entry name" value="SET DOMAIN-CONTAINING PROTEIN-RELATED"/>
    <property type="match status" value="1"/>
</dbReference>